<reference evidence="5" key="1">
    <citation type="journal article" date="2017" name="Nucleic Acids Res.">
        <title>Proteogenomics produces comprehensive and highly accurate protein-coding gene annotation in a complete genome assembly of Malassezia sympodialis.</title>
        <authorList>
            <person name="Zhu Y."/>
            <person name="Engstroem P.G."/>
            <person name="Tellgren-Roth C."/>
            <person name="Baudo C.D."/>
            <person name="Kennell J.C."/>
            <person name="Sun S."/>
            <person name="Billmyre R.B."/>
            <person name="Schroeder M.S."/>
            <person name="Andersson A."/>
            <person name="Holm T."/>
            <person name="Sigurgeirsson B."/>
            <person name="Wu G."/>
            <person name="Sankaranarayanan S.R."/>
            <person name="Siddharthan R."/>
            <person name="Sanyal K."/>
            <person name="Lundeberg J."/>
            <person name="Nystedt B."/>
            <person name="Boekhout T."/>
            <person name="Dawson T.L. Jr."/>
            <person name="Heitman J."/>
            <person name="Scheynius A."/>
            <person name="Lehtioe J."/>
        </authorList>
    </citation>
    <scope>NUCLEOTIDE SEQUENCE [LARGE SCALE GENOMIC DNA]</scope>
    <source>
        <strain evidence="5">ATCC 42132</strain>
    </source>
</reference>
<dbReference type="OrthoDB" id="245697at2759"/>
<accession>A0A1M8A3W9</accession>
<feature type="domain" description="Fibronectin type-III" evidence="3">
    <location>
        <begin position="81"/>
        <end position="173"/>
    </location>
</feature>
<dbReference type="InterPro" id="IPR036420">
    <property type="entry name" value="BRCT_dom_sf"/>
</dbReference>
<dbReference type="InterPro" id="IPR001357">
    <property type="entry name" value="BRCT_dom"/>
</dbReference>
<feature type="compositionally biased region" description="Acidic residues" evidence="1">
    <location>
        <begin position="396"/>
        <end position="410"/>
    </location>
</feature>
<dbReference type="GO" id="GO:0000747">
    <property type="term" value="P:conjugation with cellular fusion"/>
    <property type="evidence" value="ECO:0007669"/>
    <property type="project" value="TreeGrafter"/>
</dbReference>
<proteinExistence type="predicted"/>
<dbReference type="SUPFAM" id="SSF52113">
    <property type="entry name" value="BRCT domain"/>
    <property type="match status" value="1"/>
</dbReference>
<evidence type="ECO:0000313" key="4">
    <source>
        <dbReference type="EMBL" id="SHO77007.1"/>
    </source>
</evidence>
<keyword evidence="5" id="KW-1185">Reference proteome</keyword>
<feature type="domain" description="BRCT" evidence="2">
    <location>
        <begin position="169"/>
        <end position="265"/>
    </location>
</feature>
<dbReference type="InterPro" id="IPR031673">
    <property type="entry name" value="Chs5_N"/>
</dbReference>
<name>A0A1M8A3W9_MALS4</name>
<dbReference type="GO" id="GO:0046983">
    <property type="term" value="F:protein dimerization activity"/>
    <property type="evidence" value="ECO:0007669"/>
    <property type="project" value="InterPro"/>
</dbReference>
<dbReference type="InterPro" id="IPR036116">
    <property type="entry name" value="FN3_sf"/>
</dbReference>
<dbReference type="InterPro" id="IPR052827">
    <property type="entry name" value="CHS_Export/Cell_Fusion_Reg"/>
</dbReference>
<dbReference type="OMA" id="ACEQNGR"/>
<dbReference type="AlphaFoldDB" id="A0A1M8A3W9"/>
<dbReference type="Pfam" id="PF16893">
    <property type="entry name" value="fn3_2"/>
    <property type="match status" value="1"/>
</dbReference>
<dbReference type="SMART" id="SM00292">
    <property type="entry name" value="BRCT"/>
    <property type="match status" value="1"/>
</dbReference>
<gene>
    <name evidence="4" type="ORF">MSYG_1347</name>
</gene>
<dbReference type="Proteomes" id="UP000186303">
    <property type="component" value="Chromosome 2"/>
</dbReference>
<dbReference type="PROSITE" id="PS50172">
    <property type="entry name" value="BRCT"/>
    <property type="match status" value="1"/>
</dbReference>
<organism evidence="4 5">
    <name type="scientific">Malassezia sympodialis (strain ATCC 42132)</name>
    <name type="common">Atopic eczema-associated yeast</name>
    <dbReference type="NCBI Taxonomy" id="1230383"/>
    <lineage>
        <taxon>Eukaryota</taxon>
        <taxon>Fungi</taxon>
        <taxon>Dikarya</taxon>
        <taxon>Basidiomycota</taxon>
        <taxon>Ustilaginomycotina</taxon>
        <taxon>Malasseziomycetes</taxon>
        <taxon>Malasseziales</taxon>
        <taxon>Malasseziaceae</taxon>
        <taxon>Malassezia</taxon>
    </lineage>
</organism>
<dbReference type="SUPFAM" id="SSF49265">
    <property type="entry name" value="Fibronectin type III"/>
    <property type="match status" value="1"/>
</dbReference>
<dbReference type="VEuPathDB" id="FungiDB:MSYG_1347"/>
<dbReference type="EMBL" id="LT671822">
    <property type="protein sequence ID" value="SHO77007.1"/>
    <property type="molecule type" value="Genomic_DNA"/>
</dbReference>
<dbReference type="GO" id="GO:0006893">
    <property type="term" value="P:Golgi to plasma membrane transport"/>
    <property type="evidence" value="ECO:0007669"/>
    <property type="project" value="TreeGrafter"/>
</dbReference>
<dbReference type="InterPro" id="IPR003961">
    <property type="entry name" value="FN3_dom"/>
</dbReference>
<dbReference type="InterPro" id="IPR013783">
    <property type="entry name" value="Ig-like_fold"/>
</dbReference>
<protein>
    <submittedName>
        <fullName evidence="4">Similar to S.cerevisiae protein CHS5 (Component of the exomer complex)</fullName>
    </submittedName>
</protein>
<dbReference type="Gene3D" id="6.20.120.50">
    <property type="match status" value="1"/>
</dbReference>
<dbReference type="CDD" id="cd13945">
    <property type="entry name" value="Chs5_N"/>
    <property type="match status" value="1"/>
</dbReference>
<evidence type="ECO:0000259" key="2">
    <source>
        <dbReference type="PROSITE" id="PS50172"/>
    </source>
</evidence>
<evidence type="ECO:0000256" key="1">
    <source>
        <dbReference type="SAM" id="MobiDB-lite"/>
    </source>
</evidence>
<dbReference type="GO" id="GO:0005802">
    <property type="term" value="C:trans-Golgi network"/>
    <property type="evidence" value="ECO:0007669"/>
    <property type="project" value="TreeGrafter"/>
</dbReference>
<dbReference type="Gene3D" id="3.40.50.10190">
    <property type="entry name" value="BRCT domain"/>
    <property type="match status" value="1"/>
</dbReference>
<evidence type="ECO:0000313" key="5">
    <source>
        <dbReference type="Proteomes" id="UP000186303"/>
    </source>
</evidence>
<dbReference type="GO" id="GO:0034044">
    <property type="term" value="C:exomer complex"/>
    <property type="evidence" value="ECO:0007669"/>
    <property type="project" value="TreeGrafter"/>
</dbReference>
<sequence length="410" mass="44351">MRGDESDKFTFTVGKLDAGMAILIGERASLIEFPSVLLPRGVSLGSVVEIRVTRNEDQEQKKREEFMHLQDEILQMYGVHSPSPPVLYLRNVTQTTLTIEWEPLQIAHADLLSVDVLRNGERIAKVPQPLTTTSTKLSGLSIDTNYSIQLVMYTTAGTYVSNEVCTKTRTLDDMTGVHVCLGSIPDTRLAEATKALVESMNAHWSSNIELETTHLVCTTQPAANDEKQQKIHEKAQLLSLPIVRPHWLFACHDAKRMVPIVPYYLDATPPNSAQVQAQLDAAPVAKSDQVHEAVAVPHPDASDDAVQKTAEPEAAPEVSKPASSEHEATEPALGISVTSKAVDESLAREAPGADSNATDATDAPAIQMEGSTAPPPAPDASETQEAETEAPKEGEASLEADMENIDLNDP</sequence>
<evidence type="ECO:0000259" key="3">
    <source>
        <dbReference type="PROSITE" id="PS50853"/>
    </source>
</evidence>
<dbReference type="Pfam" id="PF00533">
    <property type="entry name" value="BRCT"/>
    <property type="match status" value="1"/>
</dbReference>
<dbReference type="PANTHER" id="PTHR47351:SF1">
    <property type="entry name" value="CHITIN BIOSYNTHESIS PROTEIN CHS5"/>
    <property type="match status" value="1"/>
</dbReference>
<dbReference type="CDD" id="cd00063">
    <property type="entry name" value="FN3"/>
    <property type="match status" value="1"/>
</dbReference>
<feature type="region of interest" description="Disordered" evidence="1">
    <location>
        <begin position="298"/>
        <end position="410"/>
    </location>
</feature>
<dbReference type="Gene3D" id="2.60.40.10">
    <property type="entry name" value="Immunoglobulins"/>
    <property type="match status" value="1"/>
</dbReference>
<dbReference type="PANTHER" id="PTHR47351">
    <property type="entry name" value="CHITIN BIOSYNTHESIS PROTEIN CHS5"/>
    <property type="match status" value="1"/>
</dbReference>
<dbReference type="PROSITE" id="PS50853">
    <property type="entry name" value="FN3"/>
    <property type="match status" value="1"/>
</dbReference>
<dbReference type="Pfam" id="PF16892">
    <property type="entry name" value="CHS5_N"/>
    <property type="match status" value="1"/>
</dbReference>
<dbReference type="InterPro" id="IPR031669">
    <property type="entry name" value="Fn3_2"/>
</dbReference>